<evidence type="ECO:0000313" key="3">
    <source>
        <dbReference type="Proteomes" id="UP000240957"/>
    </source>
</evidence>
<organism evidence="2 3">
    <name type="scientific">Acinetobacter sichuanensis</name>
    <dbReference type="NCBI Taxonomy" id="2136183"/>
    <lineage>
        <taxon>Bacteria</taxon>
        <taxon>Pseudomonadati</taxon>
        <taxon>Pseudomonadota</taxon>
        <taxon>Gammaproteobacteria</taxon>
        <taxon>Moraxellales</taxon>
        <taxon>Moraxellaceae</taxon>
        <taxon>Acinetobacter</taxon>
    </lineage>
</organism>
<dbReference type="Gene3D" id="3.40.1580.10">
    <property type="entry name" value="SMI1/KNR4-like"/>
    <property type="match status" value="1"/>
</dbReference>
<name>A0A371YN45_9GAMM</name>
<accession>A0A371YN45</accession>
<evidence type="ECO:0000313" key="2">
    <source>
        <dbReference type="EMBL" id="RFC82852.1"/>
    </source>
</evidence>
<reference evidence="2 3" key="2">
    <citation type="submission" date="2018-08" db="EMBL/GenBank/DDBJ databases">
        <title>The draft genome of Acinetobacter sichuanensis strain WCHAc060041.</title>
        <authorList>
            <person name="Qin J."/>
            <person name="Feng Y."/>
            <person name="Zong Z."/>
        </authorList>
    </citation>
    <scope>NUCLEOTIDE SEQUENCE [LARGE SCALE GENOMIC DNA]</scope>
    <source>
        <strain evidence="2 3">WCHAc060041</strain>
    </source>
</reference>
<sequence length="122" mass="14524">MHHAILSHIKKIEDYWKYTLPLYYQKVLIHIIQDQAIFEVECKENEEDVFICFYNAFDLIERNKTYQIQVHEPHYLMIGQEGDQGYFISNIENDLTLYCLDLGAIGSLDMQPFTQDLNILFL</sequence>
<dbReference type="EMBL" id="JBHRSF010000034">
    <property type="protein sequence ID" value="MFC2995623.1"/>
    <property type="molecule type" value="Genomic_DNA"/>
</dbReference>
<reference evidence="4" key="3">
    <citation type="journal article" date="2019" name="Int. J. Syst. Evol. Microbiol.">
        <title>The Global Catalogue of Microorganisms (GCM) 10K type strain sequencing project: providing services to taxonomists for standard genome sequencing and annotation.</title>
        <authorList>
            <consortium name="The Broad Institute Genomics Platform"/>
            <consortium name="The Broad Institute Genome Sequencing Center for Infectious Disease"/>
            <person name="Wu L."/>
            <person name="Ma J."/>
        </authorList>
    </citation>
    <scope>NUCLEOTIDE SEQUENCE [LARGE SCALE GENOMIC DNA]</scope>
    <source>
        <strain evidence="4">KCTC 62575</strain>
    </source>
</reference>
<evidence type="ECO:0000313" key="1">
    <source>
        <dbReference type="EMBL" id="MFC2995623.1"/>
    </source>
</evidence>
<keyword evidence="4" id="KW-1185">Reference proteome</keyword>
<dbReference type="Proteomes" id="UP001595455">
    <property type="component" value="Unassembled WGS sequence"/>
</dbReference>
<proteinExistence type="predicted"/>
<protein>
    <submittedName>
        <fullName evidence="2">SMI1/KNR4 family protein</fullName>
    </submittedName>
</protein>
<dbReference type="OrthoDB" id="1739659at2"/>
<comment type="caution">
    <text evidence="2">The sequence shown here is derived from an EMBL/GenBank/DDBJ whole genome shotgun (WGS) entry which is preliminary data.</text>
</comment>
<gene>
    <name evidence="1" type="ORF">ACFODO_10150</name>
    <name evidence="2" type="ORF">C9E89_014110</name>
</gene>
<dbReference type="EMBL" id="PYIX02000025">
    <property type="protein sequence ID" value="RFC82852.1"/>
    <property type="molecule type" value="Genomic_DNA"/>
</dbReference>
<evidence type="ECO:0000313" key="4">
    <source>
        <dbReference type="Proteomes" id="UP001595455"/>
    </source>
</evidence>
<dbReference type="InterPro" id="IPR037883">
    <property type="entry name" value="Knr4/Smi1-like_sf"/>
</dbReference>
<dbReference type="Proteomes" id="UP000240957">
    <property type="component" value="Unassembled WGS sequence"/>
</dbReference>
<reference evidence="1" key="4">
    <citation type="submission" date="2024-09" db="EMBL/GenBank/DDBJ databases">
        <authorList>
            <person name="Sun Q."/>
            <person name="Mori K."/>
        </authorList>
    </citation>
    <scope>NUCLEOTIDE SEQUENCE</scope>
    <source>
        <strain evidence="1">KCTC 62575</strain>
    </source>
</reference>
<reference evidence="1" key="1">
    <citation type="journal article" date="2014" name="Int. J. Syst. Evol. Microbiol.">
        <title>Complete genome of a new Firmicutes species belonging to the dominant human colonic microbiota ('Ruminococcus bicirculans') reveals two chromosomes and a selective capacity to utilize plant glucans.</title>
        <authorList>
            <consortium name="NISC Comparative Sequencing Program"/>
            <person name="Wegmann U."/>
            <person name="Louis P."/>
            <person name="Goesmann A."/>
            <person name="Henrissat B."/>
            <person name="Duncan S.H."/>
            <person name="Flint H.J."/>
        </authorList>
    </citation>
    <scope>NUCLEOTIDE SEQUENCE</scope>
    <source>
        <strain evidence="1">KCTC 62575</strain>
    </source>
</reference>
<dbReference type="AlphaFoldDB" id="A0A371YN45"/>
<dbReference type="RefSeq" id="WP_107009028.1">
    <property type="nucleotide sequence ID" value="NZ_JBHRSF010000034.1"/>
</dbReference>